<feature type="transmembrane region" description="Helical" evidence="1">
    <location>
        <begin position="132"/>
        <end position="153"/>
    </location>
</feature>
<keyword evidence="1" id="KW-0812">Transmembrane</keyword>
<dbReference type="HOGENOM" id="CLU_098598_0_0_0"/>
<comment type="caution">
    <text evidence="3">The sequence shown here is derived from an EMBL/GenBank/DDBJ whole genome shotgun (WGS) entry which is preliminary data.</text>
</comment>
<gene>
    <name evidence="3" type="ORF">OSCT_0359</name>
</gene>
<name>E1IAK8_9CHLR</name>
<dbReference type="InterPro" id="IPR052710">
    <property type="entry name" value="CAAX_protease"/>
</dbReference>
<dbReference type="AlphaFoldDB" id="E1IAK8"/>
<dbReference type="Proteomes" id="UP000054010">
    <property type="component" value="Unassembled WGS sequence"/>
</dbReference>
<feature type="transmembrane region" description="Helical" evidence="1">
    <location>
        <begin position="213"/>
        <end position="233"/>
    </location>
</feature>
<feature type="transmembrane region" description="Helical" evidence="1">
    <location>
        <begin position="173"/>
        <end position="206"/>
    </location>
</feature>
<dbReference type="InterPro" id="IPR003675">
    <property type="entry name" value="Rce1/LyrA-like_dom"/>
</dbReference>
<keyword evidence="1" id="KW-1133">Transmembrane helix</keyword>
<dbReference type="Pfam" id="PF02517">
    <property type="entry name" value="Rce1-like"/>
    <property type="match status" value="1"/>
</dbReference>
<dbReference type="GO" id="GO:0080120">
    <property type="term" value="P:CAAX-box protein maturation"/>
    <property type="evidence" value="ECO:0007669"/>
    <property type="project" value="UniProtKB-ARBA"/>
</dbReference>
<sequence>MYPQTPTHPGFGWRELGLTLLVFFGGSAAMIIMMRFIVVLLNLPTEGGLLSPPAYITGIGFYLMLLLGMYLFGARRAGWAALGVRTTAWYYYAMVPLLFVIGVSAVAALNMLIMQIIGAFENPQVEAISGGAAMSLGEFGAGLLLIAVLVPLVEELFFRGMLYPLLRQHLPMLVAVILNAAIFSAIHLIPVLLPSLFVVGLILAFLRERSGSIWPGVLYHMFQNGMAMLLIYVNMN</sequence>
<evidence type="ECO:0000259" key="2">
    <source>
        <dbReference type="Pfam" id="PF02517"/>
    </source>
</evidence>
<keyword evidence="4" id="KW-1185">Reference proteome</keyword>
<proteinExistence type="predicted"/>
<evidence type="ECO:0000313" key="4">
    <source>
        <dbReference type="Proteomes" id="UP000054010"/>
    </source>
</evidence>
<keyword evidence="1" id="KW-0472">Membrane</keyword>
<evidence type="ECO:0000313" key="3">
    <source>
        <dbReference type="EMBL" id="EFO81782.1"/>
    </source>
</evidence>
<dbReference type="STRING" id="765420.OSCT_0359"/>
<dbReference type="PANTHER" id="PTHR36435">
    <property type="entry name" value="SLR1288 PROTEIN"/>
    <property type="match status" value="1"/>
</dbReference>
<evidence type="ECO:0000256" key="1">
    <source>
        <dbReference type="SAM" id="Phobius"/>
    </source>
</evidence>
<feature type="transmembrane region" description="Helical" evidence="1">
    <location>
        <begin position="20"/>
        <end position="43"/>
    </location>
</feature>
<organism evidence="3 4">
    <name type="scientific">Oscillochloris trichoides DG-6</name>
    <dbReference type="NCBI Taxonomy" id="765420"/>
    <lineage>
        <taxon>Bacteria</taxon>
        <taxon>Bacillati</taxon>
        <taxon>Chloroflexota</taxon>
        <taxon>Chloroflexia</taxon>
        <taxon>Chloroflexales</taxon>
        <taxon>Chloroflexineae</taxon>
        <taxon>Oscillochloridaceae</taxon>
        <taxon>Oscillochloris</taxon>
    </lineage>
</organism>
<feature type="domain" description="CAAX prenyl protease 2/Lysostaphin resistance protein A-like" evidence="2">
    <location>
        <begin position="142"/>
        <end position="226"/>
    </location>
</feature>
<protein>
    <submittedName>
        <fullName evidence="3">Abortive infection protein</fullName>
    </submittedName>
</protein>
<dbReference type="PANTHER" id="PTHR36435:SF1">
    <property type="entry name" value="CAAX AMINO TERMINAL PROTEASE FAMILY PROTEIN"/>
    <property type="match status" value="1"/>
</dbReference>
<feature type="transmembrane region" description="Helical" evidence="1">
    <location>
        <begin position="55"/>
        <end position="73"/>
    </location>
</feature>
<dbReference type="OrthoDB" id="9782250at2"/>
<reference evidence="3 4" key="1">
    <citation type="journal article" date="2011" name="J. Bacteriol.">
        <title>Draft genome sequence of the anoxygenic filamentous phototrophic bacterium Oscillochloris trichoides subsp. DG-6.</title>
        <authorList>
            <person name="Kuznetsov B.B."/>
            <person name="Ivanovsky R.N."/>
            <person name="Keppen O.I."/>
            <person name="Sukhacheva M.V."/>
            <person name="Bumazhkin B.K."/>
            <person name="Patutina E.O."/>
            <person name="Beletsky A.V."/>
            <person name="Mardanov A.V."/>
            <person name="Baslerov R.V."/>
            <person name="Panteleeva A.N."/>
            <person name="Kolganova T.V."/>
            <person name="Ravin N.V."/>
            <person name="Skryabin K.G."/>
        </authorList>
    </citation>
    <scope>NUCLEOTIDE SEQUENCE [LARGE SCALE GENOMIC DNA]</scope>
    <source>
        <strain evidence="3 4">DG-6</strain>
    </source>
</reference>
<dbReference type="GO" id="GO:0004175">
    <property type="term" value="F:endopeptidase activity"/>
    <property type="evidence" value="ECO:0007669"/>
    <property type="project" value="UniProtKB-ARBA"/>
</dbReference>
<feature type="transmembrane region" description="Helical" evidence="1">
    <location>
        <begin position="93"/>
        <end position="120"/>
    </location>
</feature>
<dbReference type="eggNOG" id="COG1266">
    <property type="taxonomic scope" value="Bacteria"/>
</dbReference>
<dbReference type="EMBL" id="ADVR01000005">
    <property type="protein sequence ID" value="EFO81782.1"/>
    <property type="molecule type" value="Genomic_DNA"/>
</dbReference>
<accession>E1IAK8</accession>